<dbReference type="GO" id="GO:0005737">
    <property type="term" value="C:cytoplasm"/>
    <property type="evidence" value="ECO:0007669"/>
    <property type="project" value="TreeGrafter"/>
</dbReference>
<dbReference type="Proteomes" id="UP000037392">
    <property type="component" value="Unassembled WGS sequence"/>
</dbReference>
<dbReference type="RefSeq" id="WP_007859011.1">
    <property type="nucleotide sequence ID" value="NZ_KQ235879.1"/>
</dbReference>
<reference evidence="1 2" key="1">
    <citation type="submission" date="2011-04" db="EMBL/GenBank/DDBJ databases">
        <title>The Genome Sequence of Clostridium citroniae WAL-19142.</title>
        <authorList>
            <consortium name="The Broad Institute Genome Sequencing Platform"/>
            <person name="Earl A."/>
            <person name="Ward D."/>
            <person name="Feldgarden M."/>
            <person name="Gevers D."/>
            <person name="Warren Y.A."/>
            <person name="Tyrrell K.L."/>
            <person name="Citron D.M."/>
            <person name="Goldstein E.J."/>
            <person name="Daigneault M."/>
            <person name="Allen-Vercoe E."/>
            <person name="Young S.K."/>
            <person name="Zeng Q."/>
            <person name="Gargeya S."/>
            <person name="Fitzgerald M."/>
            <person name="Haas B."/>
            <person name="Abouelleil A."/>
            <person name="Alvarado L."/>
            <person name="Arachchi H.M."/>
            <person name="Berlin A."/>
            <person name="Brown A."/>
            <person name="Chapman S.B."/>
            <person name="Chen Z."/>
            <person name="Dunbar C."/>
            <person name="Freedman E."/>
            <person name="Gearin G."/>
            <person name="Gellesch M."/>
            <person name="Goldberg J."/>
            <person name="Griggs A."/>
            <person name="Gujja S."/>
            <person name="Heilman E.R."/>
            <person name="Heiman D."/>
            <person name="Howarth C."/>
            <person name="Larson L."/>
            <person name="Lui A."/>
            <person name="MacDonald P.J."/>
            <person name="Mehta T."/>
            <person name="Montmayeur A."/>
            <person name="Murphy C."/>
            <person name="Neiman D."/>
            <person name="Pearson M."/>
            <person name="Priest M."/>
            <person name="Roberts A."/>
            <person name="Saif S."/>
            <person name="Shea T."/>
            <person name="Shenoy N."/>
            <person name="Sisk P."/>
            <person name="Stolte C."/>
            <person name="Sykes S."/>
            <person name="White J."/>
            <person name="Yandava C."/>
            <person name="Wortman J."/>
            <person name="Nusbaum C."/>
            <person name="Birren B."/>
        </authorList>
    </citation>
    <scope>NUCLEOTIDE SEQUENCE [LARGE SCALE GENOMIC DNA]</scope>
    <source>
        <strain evidence="1 2">WAL-19142</strain>
    </source>
</reference>
<comment type="caution">
    <text evidence="1">The sequence shown here is derived from an EMBL/GenBank/DDBJ whole genome shotgun (WGS) entry which is preliminary data.</text>
</comment>
<dbReference type="SUPFAM" id="SSF51735">
    <property type="entry name" value="NAD(P)-binding Rossmann-fold domains"/>
    <property type="match status" value="1"/>
</dbReference>
<dbReference type="OrthoDB" id="9792005at2"/>
<dbReference type="InterPro" id="IPR023401">
    <property type="entry name" value="ODC_N"/>
</dbReference>
<dbReference type="PANTHER" id="PTHR13812:SF19">
    <property type="entry name" value="KETIMINE REDUCTASE MU-CRYSTALLIN"/>
    <property type="match status" value="1"/>
</dbReference>
<gene>
    <name evidence="1" type="ORF">HMPREF9470_03279</name>
</gene>
<name>A0A0J9C1M7_9FIRM</name>
<proteinExistence type="predicted"/>
<dbReference type="InterPro" id="IPR036291">
    <property type="entry name" value="NAD(P)-bd_dom_sf"/>
</dbReference>
<dbReference type="PIRSF" id="PIRSF001439">
    <property type="entry name" value="CryM"/>
    <property type="match status" value="1"/>
</dbReference>
<dbReference type="PANTHER" id="PTHR13812">
    <property type="entry name" value="KETIMINE REDUCTASE MU-CRYSTALLIN"/>
    <property type="match status" value="1"/>
</dbReference>
<dbReference type="Pfam" id="PF02423">
    <property type="entry name" value="OCD_Mu_crystall"/>
    <property type="match status" value="1"/>
</dbReference>
<protein>
    <recommendedName>
        <fullName evidence="3">Ornithine cyclodeaminase</fullName>
    </recommendedName>
</protein>
<dbReference type="GeneID" id="93162188"/>
<dbReference type="InterPro" id="IPR003462">
    <property type="entry name" value="ODC_Mu_crystall"/>
</dbReference>
<dbReference type="AlphaFoldDB" id="A0A0J9C1M7"/>
<accession>A0A0J9C1M7</accession>
<dbReference type="PATRIC" id="fig|742734.4.peg.3510"/>
<evidence type="ECO:0008006" key="3">
    <source>
        <dbReference type="Google" id="ProtNLM"/>
    </source>
</evidence>
<dbReference type="Gene3D" id="3.30.1780.10">
    <property type="entry name" value="ornithine cyclodeaminase, domain 1"/>
    <property type="match status" value="1"/>
</dbReference>
<evidence type="ECO:0000313" key="1">
    <source>
        <dbReference type="EMBL" id="KMW18369.1"/>
    </source>
</evidence>
<sequence length="331" mass="36677">MKIGKELLYLSFSDVESLDLSISECIDVLEAVYRSKSNGETEIPLKPRIGNPDTEGFLKAYSARIVDRREMGTKWLGARPANPKLFSLPTITGLIILNDPDTFCPMAVMDCTWITGMRTAGVSGIALRHLVREGNKNISVLGCGVQGRTHLDAAVSQCKGIDRIYAWGPHEDSLERFKKEMEERHGISITISTDAEYVVSRGDVLLSSTPFGRADTFTVVQKEWLKPGVTAISISGANHFEYDAFMSFDRYFMDDHEVYDKIQSRPRPWDGTRSLRPVMIGDLLTGRAQGRRDNDEKILLVTGGEGICDISVGNVVMKRALEKGVGTILAL</sequence>
<organism evidence="1 2">
    <name type="scientific">[Clostridium] citroniae WAL-19142</name>
    <dbReference type="NCBI Taxonomy" id="742734"/>
    <lineage>
        <taxon>Bacteria</taxon>
        <taxon>Bacillati</taxon>
        <taxon>Bacillota</taxon>
        <taxon>Clostridia</taxon>
        <taxon>Lachnospirales</taxon>
        <taxon>Lachnospiraceae</taxon>
        <taxon>Enterocloster</taxon>
    </lineage>
</organism>
<evidence type="ECO:0000313" key="2">
    <source>
        <dbReference type="Proteomes" id="UP000037392"/>
    </source>
</evidence>
<dbReference type="Gene3D" id="3.40.50.720">
    <property type="entry name" value="NAD(P)-binding Rossmann-like Domain"/>
    <property type="match status" value="1"/>
</dbReference>
<dbReference type="EMBL" id="ADLK01000024">
    <property type="protein sequence ID" value="KMW18369.1"/>
    <property type="molecule type" value="Genomic_DNA"/>
</dbReference>